<proteinExistence type="predicted"/>
<feature type="region of interest" description="Disordered" evidence="3">
    <location>
        <begin position="214"/>
        <end position="239"/>
    </location>
</feature>
<name>A0ABR3G8P2_9PEZI</name>
<reference evidence="4 5" key="1">
    <citation type="submission" date="2024-02" db="EMBL/GenBank/DDBJ databases">
        <title>Discinaceae phylogenomics.</title>
        <authorList>
            <person name="Dirks A.C."/>
            <person name="James T.Y."/>
        </authorList>
    </citation>
    <scope>NUCLEOTIDE SEQUENCE [LARGE SCALE GENOMIC DNA]</scope>
    <source>
        <strain evidence="4 5">ACD0624</strain>
    </source>
</reference>
<dbReference type="InterPro" id="IPR011257">
    <property type="entry name" value="DNA_glycosylase"/>
</dbReference>
<organism evidence="4 5">
    <name type="scientific">Discina gigas</name>
    <dbReference type="NCBI Taxonomy" id="1032678"/>
    <lineage>
        <taxon>Eukaryota</taxon>
        <taxon>Fungi</taxon>
        <taxon>Dikarya</taxon>
        <taxon>Ascomycota</taxon>
        <taxon>Pezizomycotina</taxon>
        <taxon>Pezizomycetes</taxon>
        <taxon>Pezizales</taxon>
        <taxon>Discinaceae</taxon>
        <taxon>Discina</taxon>
    </lineage>
</organism>
<feature type="region of interest" description="Disordered" evidence="3">
    <location>
        <begin position="1"/>
        <end position="33"/>
    </location>
</feature>
<dbReference type="PANTHER" id="PTHR15074">
    <property type="entry name" value="METHYL-CPG-BINDING PROTEIN"/>
    <property type="match status" value="1"/>
</dbReference>
<accession>A0ABR3G8P2</accession>
<dbReference type="PANTHER" id="PTHR15074:SF0">
    <property type="entry name" value="METHYL-CPG-BINDING DOMAIN PROTEIN 4-LIKE PROTEIN"/>
    <property type="match status" value="1"/>
</dbReference>
<evidence type="ECO:0000256" key="2">
    <source>
        <dbReference type="ARBA" id="ARBA00023242"/>
    </source>
</evidence>
<comment type="caution">
    <text evidence="4">The sequence shown here is derived from an EMBL/GenBank/DDBJ whole genome shotgun (WGS) entry which is preliminary data.</text>
</comment>
<evidence type="ECO:0000256" key="3">
    <source>
        <dbReference type="SAM" id="MobiDB-lite"/>
    </source>
</evidence>
<protein>
    <recommendedName>
        <fullName evidence="6">HhH-GPD domain-containing protein</fullName>
    </recommendedName>
</protein>
<sequence length="672" mass="73516">MTRDLVSIGESRAPSMKISTSSPYFPRTLEGPTRSSYFRSARCRGRMANGQETHRAATRPAAGIEAQRSPTVYLGSTANDTIDGQLLEPESCHSRRANRKIRRARERRRKRKARKLDRSDNDIGVVPPPAQLDGGGPGGGGVEILRAARKAREDNTKGRRVGGEVVSVAGTEGVGVGQKVFGAGPPLTEESKTGGCEKRKGIRRAQIPVMGTTVGTEPLREYPPPPAPAPPPPPSRKRKRNETFGVVITKSVPIHGISGAQVHGGSRKANWHPVKSAGACDESPYPQDDTPKGFILGVDTRELRTRSISRVDRFEIGPRKRKKNARPIKEGALHDDTTSVTALNCALPQHTGNVLAHHTAGRKSVEHCVDAVGLVRETTMERPAKSLRKSGRNTIRKTGDVSSYFVSSEVQKTQKAINEKDKGKKKRAPAGASVISWPPLTAKTFGLIQEELGNDAVSFNLQISKDFCMIWRTHGPKVPSYSSGTVAAPLLRQFLVDYPSPLALSQGNLQKMTAFLRPLGLHRTRASRLIQMGKTWVGQPPTPGVGTAKRNYPASDTQPFSFSYPFGEDGGWPKLGVERNCVWEIAHLPGVGAYALDSWRIFCLDRFRNGVGRAGGKEGEEQEGWDRSEEWMRVVPKDKELRAYLRWRWAKEGWASGGDREVGAGDNTYGEA</sequence>
<feature type="compositionally biased region" description="Basic residues" evidence="3">
    <location>
        <begin position="94"/>
        <end position="115"/>
    </location>
</feature>
<gene>
    <name evidence="4" type="ORF">Q9L58_008932</name>
</gene>
<feature type="region of interest" description="Disordered" evidence="3">
    <location>
        <begin position="259"/>
        <end position="293"/>
    </location>
</feature>
<feature type="region of interest" description="Disordered" evidence="3">
    <location>
        <begin position="84"/>
        <end position="140"/>
    </location>
</feature>
<keyword evidence="2" id="KW-0539">Nucleus</keyword>
<evidence type="ECO:0000313" key="4">
    <source>
        <dbReference type="EMBL" id="KAL0632183.1"/>
    </source>
</evidence>
<dbReference type="EMBL" id="JBBBZM010000182">
    <property type="protein sequence ID" value="KAL0632183.1"/>
    <property type="molecule type" value="Genomic_DNA"/>
</dbReference>
<dbReference type="Gene3D" id="1.10.340.30">
    <property type="entry name" value="Hypothetical protein, domain 2"/>
    <property type="match status" value="1"/>
</dbReference>
<evidence type="ECO:0008006" key="6">
    <source>
        <dbReference type="Google" id="ProtNLM"/>
    </source>
</evidence>
<comment type="subcellular location">
    <subcellularLocation>
        <location evidence="1">Nucleus</location>
    </subcellularLocation>
</comment>
<evidence type="ECO:0000313" key="5">
    <source>
        <dbReference type="Proteomes" id="UP001447188"/>
    </source>
</evidence>
<dbReference type="InterPro" id="IPR045138">
    <property type="entry name" value="MeCP2/MBD4"/>
</dbReference>
<dbReference type="SUPFAM" id="SSF48150">
    <property type="entry name" value="DNA-glycosylase"/>
    <property type="match status" value="1"/>
</dbReference>
<keyword evidence="5" id="KW-1185">Reference proteome</keyword>
<evidence type="ECO:0000256" key="1">
    <source>
        <dbReference type="ARBA" id="ARBA00004123"/>
    </source>
</evidence>
<feature type="compositionally biased region" description="Pro residues" evidence="3">
    <location>
        <begin position="221"/>
        <end position="234"/>
    </location>
</feature>
<dbReference type="Proteomes" id="UP001447188">
    <property type="component" value="Unassembled WGS sequence"/>
</dbReference>